<proteinExistence type="predicted"/>
<dbReference type="InterPro" id="IPR022409">
    <property type="entry name" value="PKD/Chitinase_dom"/>
</dbReference>
<feature type="domain" description="PKD" evidence="1">
    <location>
        <begin position="1302"/>
        <end position="1365"/>
    </location>
</feature>
<evidence type="ECO:0000259" key="2">
    <source>
        <dbReference type="PROSITE" id="PS50835"/>
    </source>
</evidence>
<dbReference type="InterPro" id="IPR000601">
    <property type="entry name" value="PKD_dom"/>
</dbReference>
<dbReference type="SMART" id="SM00089">
    <property type="entry name" value="PKD"/>
    <property type="match status" value="13"/>
</dbReference>
<feature type="domain" description="Ig-like" evidence="2">
    <location>
        <begin position="567"/>
        <end position="651"/>
    </location>
</feature>
<organism evidence="3 4">
    <name type="scientific">Caldilinea aerophila (strain DSM 14535 / JCM 11387 / NBRC 104270 / STL-6-O1)</name>
    <dbReference type="NCBI Taxonomy" id="926550"/>
    <lineage>
        <taxon>Bacteria</taxon>
        <taxon>Bacillati</taxon>
        <taxon>Chloroflexota</taxon>
        <taxon>Caldilineae</taxon>
        <taxon>Caldilineales</taxon>
        <taxon>Caldilineaceae</taxon>
        <taxon>Caldilinea</taxon>
    </lineage>
</organism>
<evidence type="ECO:0000313" key="3">
    <source>
        <dbReference type="EMBL" id="BAM01646.1"/>
    </source>
</evidence>
<evidence type="ECO:0000313" key="4">
    <source>
        <dbReference type="Proteomes" id="UP000007880"/>
    </source>
</evidence>
<dbReference type="PROSITE" id="PS50835">
    <property type="entry name" value="IG_LIKE"/>
    <property type="match status" value="1"/>
</dbReference>
<dbReference type="Pfam" id="PF18911">
    <property type="entry name" value="PKD_4"/>
    <property type="match status" value="2"/>
</dbReference>
<dbReference type="InterPro" id="IPR013783">
    <property type="entry name" value="Ig-like_fold"/>
</dbReference>
<keyword evidence="4" id="KW-1185">Reference proteome</keyword>
<dbReference type="CDD" id="cd00146">
    <property type="entry name" value="PKD"/>
    <property type="match status" value="1"/>
</dbReference>
<reference evidence="3 4" key="1">
    <citation type="submission" date="2012-02" db="EMBL/GenBank/DDBJ databases">
        <title>Complete genome sequence of Caldilinea aerophila DSM 14535 (= NBRC 102666).</title>
        <authorList>
            <person name="Oguchi A."/>
            <person name="Hosoyama A."/>
            <person name="Sekine M."/>
            <person name="Fukai R."/>
            <person name="Kato Y."/>
            <person name="Nakamura S."/>
            <person name="Hanada S."/>
            <person name="Yamazaki S."/>
            <person name="Fujita N."/>
        </authorList>
    </citation>
    <scope>NUCLEOTIDE SEQUENCE [LARGE SCALE GENOMIC DNA]</scope>
    <source>
        <strain evidence="4">DSM 14535 / JCM 11387 / NBRC 104270 / STL-6-O1</strain>
    </source>
</reference>
<gene>
    <name evidence="3" type="primary">colA</name>
    <name evidence="3" type="ordered locus">CLDAP_36060</name>
</gene>
<dbReference type="KEGG" id="cap:CLDAP_36060"/>
<feature type="domain" description="PKD" evidence="1">
    <location>
        <begin position="478"/>
        <end position="562"/>
    </location>
</feature>
<dbReference type="HOGENOM" id="CLU_242655_0_0_0"/>
<dbReference type="eggNOG" id="COG3291">
    <property type="taxonomic scope" value="Bacteria"/>
</dbReference>
<dbReference type="PATRIC" id="fig|926550.5.peg.3886"/>
<dbReference type="Proteomes" id="UP000007880">
    <property type="component" value="Chromosome"/>
</dbReference>
<protein>
    <submittedName>
        <fullName evidence="3">Microbial collagenase</fullName>
    </submittedName>
</protein>
<dbReference type="InterPro" id="IPR007110">
    <property type="entry name" value="Ig-like_dom"/>
</dbReference>
<dbReference type="EMBL" id="AP012337">
    <property type="protein sequence ID" value="BAM01646.1"/>
    <property type="molecule type" value="Genomic_DNA"/>
</dbReference>
<evidence type="ECO:0000259" key="1">
    <source>
        <dbReference type="PROSITE" id="PS50093"/>
    </source>
</evidence>
<sequence length="1645" mass="173094">MYWAISSGVGLLLLSIMVAALLWPYGAAFAQSGPNGVATHDLATHFNGACATLTNTIVSTANGGEIRLRATVEDYFDGDTIDTTQWITDYSNPAYPDQAPLIGSGVLTLYGSYLRSVQVFSETTPTRFFEASARMADASLMRSPSNVDIGFYRAYPPLRLPPGEQSSIRLFIGQPAHSTVNRLLYVRSRDGADGPILDTMVNNWGGVESDQRIGLSQYRTFRINWGPTETWYLIDGSVISQVPGDTPLPHTGVSTRTTYVFLYNQDPLDPDSPNWSNTMPLLVDWVRAGVYPSSGQYTSCVLDAGQIANWSQATVTATILAQTGASLETRTSVDGATWSSWAPAGTIGNGVSVLTPSSPSGRYLQYRLTLTSSDPIHSPEVAALSFSYFGPSSLVVAPAAATLNPGASQQFAATAYDSNNAVVNNAPVSWSIVDGGGVIDNGGLFTAGLPAGVFTDTVVATTSNNVTGTATITVLELPPVAVIGGPYTGVEGQPVQLDASGSSDPNGGPLSYAWDLNNDGLYDNATGPMPSAAWPDNGVYTIGLLVTDSAGLTGTASTTVTIANADPQITFIDRNTPVRRGELFTVTVTATDVPSDTLYYSFDWTSDGTFDVENSLSNTAVTTYPNTGVYTVTVRVADEDGGMITETTTVTVTPQLLSATATNNGPVRRGQNVTVTVNAVQELSDPLTYAFDWDNNGTYDLTTMSSSAVVSYTTTGARTVGVRVTDADGGVVTTSTVVTVTPQLLSATATNDSPVRRGQNVTVTVNAVQELSDPLTYAFDWDNNGTYDLTTMSSSAVVSYTTTGARTVGVRVTDADGGEVTTSTVVTVTPQLLSATATNNGPVRRGQNVTVTVNAVQELSDPLTYAFDWDNNGTYDLTTMSSSAVVSYTTTGARTVGVRVTDADGGVVTTSTVVTVTPQLLSATATNNGPVRRGQNATVTVNAVQELSDPLTYAFDWDNNGTYDLTTMSSSAVVSYATTGARTVGVRVTDADGGEVTTSTVVTVTPQLLSATATNDGPVRRGQNVTVTVNAVQELSDPLTYAFDWDNNGTYDLTTMSSSAVVSYTTTGARTVGVRVTDADGGEVTTSTVVTVTPQLLSATATNDGPVRRGQNVTVTVNAVQELSDPLTYAFDWDNNGTYDLTTMSSSAVVSYTTTGAQTVGVRVTDADGGEVTTSTVVTVTPQLLSATATNNGPVRRGQNATVTVNAVQELSDPLTYAFDWDNNGVFEVVQPSNSAAMSFTSTGVKPVGFGVTDGQGAVVTGTTYVTVTPQMLTINEVTNSGPVVRNQPVTVIVTATQELSDPLLYSFDWDNNGVYDVVDQVSNSAVTVYPTAGNYVVRVRVRDADGGEATATTTVQVNAQVIQITQVTSDAPKRRGQTVTVSVTAVQQLNETLLYSFDWNNDEVYEVVDQTGATASTSYASTGTKTVRVRVRDSQNSEAVTTANLLITPQLLSATATNDGPVRRGQNATVTVNAVQELSDPLTYAFDWDNDGTYDLTTMSSSAVVSYTTTGARTVGVRVTDADGGEVTTSTVVTVTPQNLTITSVVNSGPVAVGDSVLVTVNAVQELNDALLYSFDWDNDETYDVIDQPLNSASTSYATPGEKTVRVRVRDGNGAEATATTTFEVLEVGGGGFTDFLYLPIVNR</sequence>
<dbReference type="SUPFAM" id="SSF49299">
    <property type="entry name" value="PKD domain"/>
    <property type="match status" value="10"/>
</dbReference>
<name>I0I8Q8_CALAS</name>
<feature type="domain" description="PKD" evidence="1">
    <location>
        <begin position="567"/>
        <end position="653"/>
    </location>
</feature>
<dbReference type="Gene3D" id="2.60.40.1080">
    <property type="match status" value="1"/>
</dbReference>
<dbReference type="InterPro" id="IPR035986">
    <property type="entry name" value="PKD_dom_sf"/>
</dbReference>
<dbReference type="Gene3D" id="2.60.40.10">
    <property type="entry name" value="Immunoglobulins"/>
    <property type="match status" value="12"/>
</dbReference>
<dbReference type="PROSITE" id="PS50093">
    <property type="entry name" value="PKD"/>
    <property type="match status" value="3"/>
</dbReference>
<dbReference type="STRING" id="926550.CLDAP_36060"/>
<accession>I0I8Q8</accession>